<evidence type="ECO:0000259" key="9">
    <source>
        <dbReference type="PROSITE" id="PS52048"/>
    </source>
</evidence>
<evidence type="ECO:0000256" key="2">
    <source>
        <dbReference type="ARBA" id="ARBA00022670"/>
    </source>
</evidence>
<evidence type="ECO:0000256" key="4">
    <source>
        <dbReference type="ARBA" id="ARBA00022801"/>
    </source>
</evidence>
<dbReference type="Gene3D" id="3.40.532.10">
    <property type="entry name" value="Peptidase C12, ubiquitin carboxyl-terminal hydrolase"/>
    <property type="match status" value="1"/>
</dbReference>
<keyword evidence="3 6" id="KW-0833">Ubl conjugation pathway</keyword>
<feature type="site" description="Transition state stabilizer" evidence="6">
    <location>
        <position position="109"/>
    </location>
</feature>
<dbReference type="EC" id="3.4.19.12" evidence="7"/>
<dbReference type="Proteomes" id="UP001324427">
    <property type="component" value="Unassembled WGS sequence"/>
</dbReference>
<feature type="compositionally biased region" description="Basic residues" evidence="8">
    <location>
        <begin position="1"/>
        <end position="11"/>
    </location>
</feature>
<dbReference type="EMBL" id="JAVFHQ010000042">
    <property type="protein sequence ID" value="KAK4542388.1"/>
    <property type="molecule type" value="Genomic_DNA"/>
</dbReference>
<dbReference type="PANTHER" id="PTHR10589">
    <property type="entry name" value="UBIQUITIN CARBOXYL-TERMINAL HYDROLASE"/>
    <property type="match status" value="1"/>
</dbReference>
<keyword evidence="2 6" id="KW-0645">Protease</keyword>
<dbReference type="InterPro" id="IPR001578">
    <property type="entry name" value="Peptidase_C12_UCH"/>
</dbReference>
<dbReference type="PROSITE" id="PS52048">
    <property type="entry name" value="UCH_DOMAIN"/>
    <property type="match status" value="1"/>
</dbReference>
<dbReference type="SUPFAM" id="SSF54001">
    <property type="entry name" value="Cysteine proteinases"/>
    <property type="match status" value="2"/>
</dbReference>
<feature type="site" description="Important for enzyme activity" evidence="6">
    <location>
        <position position="316"/>
    </location>
</feature>
<evidence type="ECO:0000313" key="11">
    <source>
        <dbReference type="Proteomes" id="UP001324427"/>
    </source>
</evidence>
<dbReference type="InterPro" id="IPR038765">
    <property type="entry name" value="Papain-like_cys_pep_sf"/>
</dbReference>
<dbReference type="PRINTS" id="PR00707">
    <property type="entry name" value="UBCTHYDRLASE"/>
</dbReference>
<sequence length="507" mass="56507">MPPKRGKKRKTTSSSGTTTENGDGATPPDRATWPGWVEMESEPAFFNVMLRDMGVRGVRIQEVFSIEDTELAMLPRPIHALIFLFRYHETEKDEKQPTSCPKHVWFANQTPDFACATFALLNIVNNIPGLDLGRELRNFKDFTQDMDPLSRGDAIDSFEHVKRIHNSFARGNDLLQADMYVKGKAGKLKKRQALAKARETREAKKAGKTPAATPLKEVSANETTPSRASNRSKRPTPKKESSSKDDPDDDFVTPVKAPTKKEAATATATNGVRRSEREPKPRTNGFSATAAAEPDAEEGFHFVAYIPIKGHVWKLDGLDRFPQDMGSFSEHEGGEWMTAAQLELMGRMAQYQGSEIMFNLMAVVHDPLDSDRKALLENVKALQAVDKKLDGVYEDWRDMEGAETKKDVITHISLDLDITVADVGAAEVPGSMVEKIEEDDDLLKLIDVRKAIVTQQAGLRATVRLSLEESKGDDEKARHRRHDYSSFLRSWLGALADQEVLSELVTA</sequence>
<evidence type="ECO:0000256" key="8">
    <source>
        <dbReference type="SAM" id="MobiDB-lite"/>
    </source>
</evidence>
<feature type="active site" description="Proton donor" evidence="6">
    <location>
        <position position="301"/>
    </location>
</feature>
<keyword evidence="5 6" id="KW-0788">Thiol protease</keyword>
<protein>
    <recommendedName>
        <fullName evidence="7">Ubiquitin carboxyl-terminal hydrolase</fullName>
        <ecNumber evidence="7">3.4.19.12</ecNumber>
    </recommendedName>
</protein>
<feature type="region of interest" description="Disordered" evidence="8">
    <location>
        <begin position="186"/>
        <end position="293"/>
    </location>
</feature>
<dbReference type="InterPro" id="IPR036959">
    <property type="entry name" value="Peptidase_C12_UCH_sf"/>
</dbReference>
<feature type="active site" description="Nucleophile" evidence="6">
    <location>
        <position position="115"/>
    </location>
</feature>
<keyword evidence="4 6" id="KW-0378">Hydrolase</keyword>
<dbReference type="PANTHER" id="PTHR10589:SF29">
    <property type="entry name" value="UBIQUITIN CARBOXYL-TERMINAL HYDROLASE"/>
    <property type="match status" value="1"/>
</dbReference>
<name>A0AAV9JBH1_9PEZI</name>
<comment type="catalytic activity">
    <reaction evidence="1 6 7">
        <text>Thiol-dependent hydrolysis of ester, thioester, amide, peptide and isopeptide bonds formed by the C-terminal Gly of ubiquitin (a 76-residue protein attached to proteins as an intracellular targeting signal).</text>
        <dbReference type="EC" id="3.4.19.12"/>
    </reaction>
</comment>
<evidence type="ECO:0000256" key="1">
    <source>
        <dbReference type="ARBA" id="ARBA00000707"/>
    </source>
</evidence>
<comment type="caution">
    <text evidence="10">The sequence shown here is derived from an EMBL/GenBank/DDBJ whole genome shotgun (WGS) entry which is preliminary data.</text>
</comment>
<comment type="similarity">
    <text evidence="6 7">Belongs to the peptidase C12 family.</text>
</comment>
<evidence type="ECO:0000256" key="7">
    <source>
        <dbReference type="RuleBase" id="RU361215"/>
    </source>
</evidence>
<dbReference type="AlphaFoldDB" id="A0AAV9JBH1"/>
<reference evidence="10 11" key="1">
    <citation type="submission" date="2021-11" db="EMBL/GenBank/DDBJ databases">
        <title>Black yeast isolated from Biological Soil Crust.</title>
        <authorList>
            <person name="Kurbessoian T."/>
        </authorList>
    </citation>
    <scope>NUCLEOTIDE SEQUENCE [LARGE SCALE GENOMIC DNA]</scope>
    <source>
        <strain evidence="10 11">CCFEE 5522</strain>
    </source>
</reference>
<evidence type="ECO:0000256" key="6">
    <source>
        <dbReference type="PROSITE-ProRule" id="PRU01393"/>
    </source>
</evidence>
<dbReference type="GO" id="GO:0005737">
    <property type="term" value="C:cytoplasm"/>
    <property type="evidence" value="ECO:0007669"/>
    <property type="project" value="TreeGrafter"/>
</dbReference>
<feature type="region of interest" description="Disordered" evidence="8">
    <location>
        <begin position="1"/>
        <end position="32"/>
    </location>
</feature>
<evidence type="ECO:0000313" key="10">
    <source>
        <dbReference type="EMBL" id="KAK4542388.1"/>
    </source>
</evidence>
<dbReference type="GO" id="GO:0006511">
    <property type="term" value="P:ubiquitin-dependent protein catabolic process"/>
    <property type="evidence" value="ECO:0007669"/>
    <property type="project" value="UniProtKB-UniRule"/>
</dbReference>
<organism evidence="10 11">
    <name type="scientific">Oleoguttula mirabilis</name>
    <dbReference type="NCBI Taxonomy" id="1507867"/>
    <lineage>
        <taxon>Eukaryota</taxon>
        <taxon>Fungi</taxon>
        <taxon>Dikarya</taxon>
        <taxon>Ascomycota</taxon>
        <taxon>Pezizomycotina</taxon>
        <taxon>Dothideomycetes</taxon>
        <taxon>Dothideomycetidae</taxon>
        <taxon>Mycosphaerellales</taxon>
        <taxon>Teratosphaeriaceae</taxon>
        <taxon>Oleoguttula</taxon>
    </lineage>
</organism>
<dbReference type="GO" id="GO:0016579">
    <property type="term" value="P:protein deubiquitination"/>
    <property type="evidence" value="ECO:0007669"/>
    <property type="project" value="TreeGrafter"/>
</dbReference>
<gene>
    <name evidence="10" type="ORF">LTR36_006845</name>
</gene>
<dbReference type="GO" id="GO:0004843">
    <property type="term" value="F:cysteine-type deubiquitinase activity"/>
    <property type="evidence" value="ECO:0007669"/>
    <property type="project" value="UniProtKB-UniRule"/>
</dbReference>
<dbReference type="Pfam" id="PF01088">
    <property type="entry name" value="Peptidase_C12"/>
    <property type="match status" value="1"/>
</dbReference>
<keyword evidence="11" id="KW-1185">Reference proteome</keyword>
<feature type="domain" description="UCH catalytic" evidence="9">
    <location>
        <begin position="35"/>
        <end position="365"/>
    </location>
</feature>
<evidence type="ECO:0000256" key="3">
    <source>
        <dbReference type="ARBA" id="ARBA00022786"/>
    </source>
</evidence>
<accession>A0AAV9JBH1</accession>
<evidence type="ECO:0000256" key="5">
    <source>
        <dbReference type="ARBA" id="ARBA00022807"/>
    </source>
</evidence>
<feature type="compositionally biased region" description="Basic and acidic residues" evidence="8">
    <location>
        <begin position="196"/>
        <end position="205"/>
    </location>
</feature>
<feature type="compositionally biased region" description="Polar residues" evidence="8">
    <location>
        <begin position="220"/>
        <end position="229"/>
    </location>
</feature>
<proteinExistence type="inferred from homology"/>